<comment type="caution">
    <text evidence="3">The sequence shown here is derived from an EMBL/GenBank/DDBJ whole genome shotgun (WGS) entry which is preliminary data.</text>
</comment>
<dbReference type="Pfam" id="PF01757">
    <property type="entry name" value="Acyl_transf_3"/>
    <property type="match status" value="1"/>
</dbReference>
<name>A0A4Y4B7X4_MICMQ</name>
<protein>
    <recommendedName>
        <fullName evidence="2">Acyltransferase 3 domain-containing protein</fullName>
    </recommendedName>
</protein>
<reference evidence="3 4" key="1">
    <citation type="submission" date="2019-06" db="EMBL/GenBank/DDBJ databases">
        <title>Whole genome shotgun sequence of Microbacterium liquefaciens NBRC 15037.</title>
        <authorList>
            <person name="Hosoyama A."/>
            <person name="Uohara A."/>
            <person name="Ohji S."/>
            <person name="Ichikawa N."/>
        </authorList>
    </citation>
    <scope>NUCLEOTIDE SEQUENCE [LARGE SCALE GENOMIC DNA]</scope>
    <source>
        <strain evidence="3 4">NBRC 15037</strain>
    </source>
</reference>
<feature type="transmembrane region" description="Helical" evidence="1">
    <location>
        <begin position="225"/>
        <end position="244"/>
    </location>
</feature>
<evidence type="ECO:0000313" key="4">
    <source>
        <dbReference type="Proteomes" id="UP000317410"/>
    </source>
</evidence>
<dbReference type="InterPro" id="IPR050879">
    <property type="entry name" value="Acyltransferase_3"/>
</dbReference>
<dbReference type="EMBL" id="BJNQ01000010">
    <property type="protein sequence ID" value="GEC75562.1"/>
    <property type="molecule type" value="Genomic_DNA"/>
</dbReference>
<dbReference type="Proteomes" id="UP000317410">
    <property type="component" value="Unassembled WGS sequence"/>
</dbReference>
<gene>
    <name evidence="3" type="ORF">MLI01_17070</name>
</gene>
<feature type="transmembrane region" description="Helical" evidence="1">
    <location>
        <begin position="201"/>
        <end position="219"/>
    </location>
</feature>
<dbReference type="GO" id="GO:0016020">
    <property type="term" value="C:membrane"/>
    <property type="evidence" value="ECO:0007669"/>
    <property type="project" value="TreeGrafter"/>
</dbReference>
<feature type="transmembrane region" description="Helical" evidence="1">
    <location>
        <begin position="132"/>
        <end position="150"/>
    </location>
</feature>
<keyword evidence="1" id="KW-0472">Membrane</keyword>
<keyword evidence="1" id="KW-0812">Transmembrane</keyword>
<feature type="transmembrane region" description="Helical" evidence="1">
    <location>
        <begin position="56"/>
        <end position="73"/>
    </location>
</feature>
<dbReference type="GO" id="GO:0016747">
    <property type="term" value="F:acyltransferase activity, transferring groups other than amino-acyl groups"/>
    <property type="evidence" value="ECO:0007669"/>
    <property type="project" value="InterPro"/>
</dbReference>
<evidence type="ECO:0000259" key="2">
    <source>
        <dbReference type="Pfam" id="PF01757"/>
    </source>
</evidence>
<feature type="domain" description="Acyltransferase 3" evidence="2">
    <location>
        <begin position="24"/>
        <end position="242"/>
    </location>
</feature>
<sequence>MVLAIIVIIATRQDPAQVASSWSQAFSFPTLTAADVVDSFFLITGSPKLNNPLWTLRWELLFSLMLPIAVLLVRGVKRRQWLWILVGGAASGIGAVVGVQALAYGPVFLAGGLLASTVVARGRDASRRTSWAWFVGGILLIGVPGFVRLALPADVQGFLRPFSQGFVVTGAVLLVYALVGDSGLSRFFSLGVFRFLGRISFSLYLIHVPLLLGAIHLVPAHPMRAMVVALPVIFVVAWVFTRVVEEPAAAFSRRVGERASLSARQLALPEASRRDG</sequence>
<dbReference type="PANTHER" id="PTHR23028:SF53">
    <property type="entry name" value="ACYL_TRANSF_3 DOMAIN-CONTAINING PROTEIN"/>
    <property type="match status" value="1"/>
</dbReference>
<dbReference type="AlphaFoldDB" id="A0A4Y4B7X4"/>
<dbReference type="InterPro" id="IPR002656">
    <property type="entry name" value="Acyl_transf_3_dom"/>
</dbReference>
<feature type="transmembrane region" description="Helical" evidence="1">
    <location>
        <begin position="80"/>
        <end position="97"/>
    </location>
</feature>
<evidence type="ECO:0000256" key="1">
    <source>
        <dbReference type="SAM" id="Phobius"/>
    </source>
</evidence>
<accession>A0A4Y4B7X4</accession>
<dbReference type="GO" id="GO:0009103">
    <property type="term" value="P:lipopolysaccharide biosynthetic process"/>
    <property type="evidence" value="ECO:0007669"/>
    <property type="project" value="TreeGrafter"/>
</dbReference>
<feature type="transmembrane region" description="Helical" evidence="1">
    <location>
        <begin position="162"/>
        <end position="180"/>
    </location>
</feature>
<keyword evidence="1" id="KW-1133">Transmembrane helix</keyword>
<feature type="transmembrane region" description="Helical" evidence="1">
    <location>
        <begin position="103"/>
        <end position="120"/>
    </location>
</feature>
<evidence type="ECO:0000313" key="3">
    <source>
        <dbReference type="EMBL" id="GEC75562.1"/>
    </source>
</evidence>
<organism evidence="3 4">
    <name type="scientific">Microbacterium maritypicum</name>
    <name type="common">Microbacterium liquefaciens</name>
    <dbReference type="NCBI Taxonomy" id="33918"/>
    <lineage>
        <taxon>Bacteria</taxon>
        <taxon>Bacillati</taxon>
        <taxon>Actinomycetota</taxon>
        <taxon>Actinomycetes</taxon>
        <taxon>Micrococcales</taxon>
        <taxon>Microbacteriaceae</taxon>
        <taxon>Microbacterium</taxon>
    </lineage>
</organism>
<proteinExistence type="predicted"/>
<dbReference type="PANTHER" id="PTHR23028">
    <property type="entry name" value="ACETYLTRANSFERASE"/>
    <property type="match status" value="1"/>
</dbReference>